<evidence type="ECO:0000259" key="2">
    <source>
        <dbReference type="Pfam" id="PF04851"/>
    </source>
</evidence>
<dbReference type="CDD" id="cd18785">
    <property type="entry name" value="SF2_C"/>
    <property type="match status" value="1"/>
</dbReference>
<dbReference type="InterPro" id="IPR006935">
    <property type="entry name" value="Helicase/UvrB_N"/>
</dbReference>
<name>A0A812WKG7_9DINO</name>
<dbReference type="OrthoDB" id="425112at2759"/>
<dbReference type="GO" id="GO:0005524">
    <property type="term" value="F:ATP binding"/>
    <property type="evidence" value="ECO:0007669"/>
    <property type="project" value="InterPro"/>
</dbReference>
<organism evidence="3 4">
    <name type="scientific">Symbiodinium necroappetens</name>
    <dbReference type="NCBI Taxonomy" id="1628268"/>
    <lineage>
        <taxon>Eukaryota</taxon>
        <taxon>Sar</taxon>
        <taxon>Alveolata</taxon>
        <taxon>Dinophyceae</taxon>
        <taxon>Suessiales</taxon>
        <taxon>Symbiodiniaceae</taxon>
        <taxon>Symbiodinium</taxon>
    </lineage>
</organism>
<evidence type="ECO:0000259" key="1">
    <source>
        <dbReference type="Pfam" id="PF00271"/>
    </source>
</evidence>
<dbReference type="Proteomes" id="UP000601435">
    <property type="component" value="Unassembled WGS sequence"/>
</dbReference>
<comment type="caution">
    <text evidence="3">The sequence shown here is derived from an EMBL/GenBank/DDBJ whole genome shotgun (WGS) entry which is preliminary data.</text>
</comment>
<reference evidence="3" key="1">
    <citation type="submission" date="2021-02" db="EMBL/GenBank/DDBJ databases">
        <authorList>
            <person name="Dougan E. K."/>
            <person name="Rhodes N."/>
            <person name="Thang M."/>
            <person name="Chan C."/>
        </authorList>
    </citation>
    <scope>NUCLEOTIDE SEQUENCE</scope>
</reference>
<dbReference type="InterPro" id="IPR027417">
    <property type="entry name" value="P-loop_NTPase"/>
</dbReference>
<dbReference type="GO" id="GO:0016787">
    <property type="term" value="F:hydrolase activity"/>
    <property type="evidence" value="ECO:0007669"/>
    <property type="project" value="InterPro"/>
</dbReference>
<dbReference type="GO" id="GO:0003677">
    <property type="term" value="F:DNA binding"/>
    <property type="evidence" value="ECO:0007669"/>
    <property type="project" value="InterPro"/>
</dbReference>
<dbReference type="AlphaFoldDB" id="A0A812WKG7"/>
<dbReference type="Pfam" id="PF04851">
    <property type="entry name" value="ResIII"/>
    <property type="match status" value="1"/>
</dbReference>
<dbReference type="InterPro" id="IPR001650">
    <property type="entry name" value="Helicase_C-like"/>
</dbReference>
<protein>
    <submittedName>
        <fullName evidence="3">GRINA protein</fullName>
    </submittedName>
</protein>
<dbReference type="Pfam" id="PF00271">
    <property type="entry name" value="Helicase_C"/>
    <property type="match status" value="1"/>
</dbReference>
<sequence length="866" mass="95347">MCSRGPVNVQPAIHTPRHNLFGKRSQDLTPTPPCAAKRPCRVASFRSSISECTKDNAIKRQWRLAEPCAGLPAGTLTEPDDDLLIIGRKAVSKLHGDDCILEELPQSANAVDEGDMESDVGSSEALSEGLERLLWSDDEEGEQVERCQDLEQGAFSESTALVPAPTASELSRPLDSLRSLAPLALEDMRDAREMVLAPVPVLAYGRNRRSGSTSKVQAVGASAPLLALPPAPLTALPPLSVLFEAGLAAFRAANGQGKAAPPVPNKVMREPTDWLYPARPYPSHVWQWDGAGEAPRQGQDGFRKFVQTALERFRSSGSEEDAMQSSGSSLPLQPYQLRVAFLLHPLSPLTRLLVVHATGSGKTRTVLASADSFFRSGKATCLFFPEEAVKENFYQELLKFPGSWRDFFCASENVPEWRKRRHRCWSAEEVAEFPPSQVEACLGLERKVRLGEISQAFLQEWSQEHPDVPPPTAPLRAFKYTSAGGSRGGWKRDGSFDASRMDSVFRFGFDGKNPMSNKNLVFDEVHNILALPRWKGNYWKEPLRRLRKAVADANGSSLVFLTGSPIQTDTSDGHRLLRVLKGREHASAGSEGWLDMHLVRSPEFFPEVYPAGVPDRPLCSHLQGELVVPVDLPEEMEAKYRELQAQGCDVVRLRDCCNLAVHHSWALRPQKRGLVLEASEQHAAKLSKVAKAVWADREKAMVAISRRGGLQVLRELLRIHAPNESVKIAVFSGHSSCVVSKGSEEHLRPAEALQRFNDNNHPEVQVLLLDTAFGREGVSALGVGRLHICDVPSSWAEYKQIVGRAIRFGDVTPGSRRRILRVSLWVARLPGACADEDLLAELGEQGQELCAAEDELMTMSITGGRS</sequence>
<keyword evidence="4" id="KW-1185">Reference proteome</keyword>
<proteinExistence type="predicted"/>
<accession>A0A812WKG7</accession>
<feature type="domain" description="Helicase C-terminal" evidence="1">
    <location>
        <begin position="749"/>
        <end position="809"/>
    </location>
</feature>
<dbReference type="Gene3D" id="3.40.50.300">
    <property type="entry name" value="P-loop containing nucleotide triphosphate hydrolases"/>
    <property type="match status" value="2"/>
</dbReference>
<dbReference type="SUPFAM" id="SSF52540">
    <property type="entry name" value="P-loop containing nucleoside triphosphate hydrolases"/>
    <property type="match status" value="1"/>
</dbReference>
<gene>
    <name evidence="3" type="primary">GRINA</name>
    <name evidence="3" type="ORF">SNEC2469_LOCUS19527</name>
</gene>
<dbReference type="EMBL" id="CAJNJA010033452">
    <property type="protein sequence ID" value="CAE7679528.1"/>
    <property type="molecule type" value="Genomic_DNA"/>
</dbReference>
<feature type="domain" description="Helicase/UvrB N-terminal" evidence="2">
    <location>
        <begin position="350"/>
        <end position="405"/>
    </location>
</feature>
<evidence type="ECO:0000313" key="4">
    <source>
        <dbReference type="Proteomes" id="UP000601435"/>
    </source>
</evidence>
<evidence type="ECO:0000313" key="3">
    <source>
        <dbReference type="EMBL" id="CAE7679528.1"/>
    </source>
</evidence>